<dbReference type="InterPro" id="IPR016130">
    <property type="entry name" value="Tyr_Pase_AS"/>
</dbReference>
<dbReference type="PANTHER" id="PTHR23339">
    <property type="entry name" value="TYROSINE SPECIFIC PROTEIN PHOSPHATASE AND DUAL SPECIFICITY PROTEIN PHOSPHATASE"/>
    <property type="match status" value="1"/>
</dbReference>
<dbReference type="PROSITE" id="PS00383">
    <property type="entry name" value="TYR_PHOSPHATASE_1"/>
    <property type="match status" value="1"/>
</dbReference>
<dbReference type="RefSeq" id="WP_350242491.1">
    <property type="nucleotide sequence ID" value="NZ_CP158299.1"/>
</dbReference>
<dbReference type="InterPro" id="IPR029021">
    <property type="entry name" value="Prot-tyrosine_phosphatase-like"/>
</dbReference>
<dbReference type="AlphaFoldDB" id="A0AAU7U7L1"/>
<gene>
    <name evidence="2" type="ORF">ABOD76_13490</name>
</gene>
<dbReference type="SUPFAM" id="SSF52799">
    <property type="entry name" value="(Phosphotyrosine protein) phosphatases II"/>
    <property type="match status" value="1"/>
</dbReference>
<dbReference type="InterPro" id="IPR003595">
    <property type="entry name" value="Tyr_Pase_cat"/>
</dbReference>
<dbReference type="PROSITE" id="PS50056">
    <property type="entry name" value="TYR_PHOSPHATASE_2"/>
    <property type="match status" value="1"/>
</dbReference>
<dbReference type="CDD" id="cd14505">
    <property type="entry name" value="CDKN3-like"/>
    <property type="match status" value="1"/>
</dbReference>
<dbReference type="SMART" id="SM00404">
    <property type="entry name" value="PTPc_motif"/>
    <property type="match status" value="1"/>
</dbReference>
<dbReference type="FunFam" id="3.90.190.10:FF:000157">
    <property type="entry name" value="Protein-tyrosine phosphatase"/>
    <property type="match status" value="1"/>
</dbReference>
<dbReference type="EMBL" id="CP158299">
    <property type="protein sequence ID" value="XBV84454.1"/>
    <property type="molecule type" value="Genomic_DNA"/>
</dbReference>
<dbReference type="Gene3D" id="3.90.190.10">
    <property type="entry name" value="Protein tyrosine phosphatase superfamily"/>
    <property type="match status" value="1"/>
</dbReference>
<organism evidence="2">
    <name type="scientific">Deinococcus sonorensis KR-87</name>
    <dbReference type="NCBI Taxonomy" id="694439"/>
    <lineage>
        <taxon>Bacteria</taxon>
        <taxon>Thermotogati</taxon>
        <taxon>Deinococcota</taxon>
        <taxon>Deinococci</taxon>
        <taxon>Deinococcales</taxon>
        <taxon>Deinococcaceae</taxon>
        <taxon>Deinococcus</taxon>
    </lineage>
</organism>
<feature type="domain" description="Tyrosine specific protein phosphatases" evidence="1">
    <location>
        <begin position="104"/>
        <end position="172"/>
    </location>
</feature>
<reference evidence="2" key="1">
    <citation type="submission" date="2024-06" db="EMBL/GenBank/DDBJ databases">
        <title>Draft Genome Sequence of Deinococcus sonorensis Type Strain KR-87, a Biofilm Producing Representative of the Genus Deinococcus.</title>
        <authorList>
            <person name="Boren L.S."/>
            <person name="Grosso R.A."/>
            <person name="Hugenberg-Cox A.N."/>
            <person name="Hill J.T.E."/>
            <person name="Albert C.M."/>
            <person name="Tuohy J.M."/>
        </authorList>
    </citation>
    <scope>NUCLEOTIDE SEQUENCE</scope>
    <source>
        <strain evidence="2">KR-87</strain>
    </source>
</reference>
<dbReference type="InterPro" id="IPR050561">
    <property type="entry name" value="PTP"/>
</dbReference>
<dbReference type="KEGG" id="dsc:ABOD76_13490"/>
<dbReference type="GO" id="GO:0004860">
    <property type="term" value="F:protein kinase inhibitor activity"/>
    <property type="evidence" value="ECO:0007669"/>
    <property type="project" value="UniProtKB-KW"/>
</dbReference>
<dbReference type="InterPro" id="IPR000387">
    <property type="entry name" value="Tyr_Pase_dom"/>
</dbReference>
<evidence type="ECO:0000313" key="2">
    <source>
        <dbReference type="EMBL" id="XBV84454.1"/>
    </source>
</evidence>
<dbReference type="Pfam" id="PF22785">
    <property type="entry name" value="Tc-R-P"/>
    <property type="match status" value="1"/>
</dbReference>
<name>A0AAU7U7L1_9DEIO</name>
<keyword evidence="2" id="KW-0649">Protein kinase inhibitor</keyword>
<sequence length="182" mass="19650">MTTISTSLNNPLKVSWIAAPWPGQLGLTIAPGKQGQAPKLRHERDLGTDFAALKQEDVTLLVNLMEADEQRRWGMAAYPAEAHRAGLNTLAFPIPDVSVPADPDAFAALVEQLHTRLQDGQRVVVHCLGGLGRSGTLAACLLIRAGQPNPDEAIRTVRSFRPGAVEADQPQFVRTYAARLNA</sequence>
<proteinExistence type="predicted"/>
<accession>A0AAU7U7L1</accession>
<evidence type="ECO:0000259" key="1">
    <source>
        <dbReference type="PROSITE" id="PS50056"/>
    </source>
</evidence>
<protein>
    <submittedName>
        <fullName evidence="2">Cyclin-dependent kinase inhibitor 3 family protein</fullName>
    </submittedName>
</protein>